<accession>A0ABT4SRW9</accession>
<proteinExistence type="predicted"/>
<keyword evidence="1" id="KW-0472">Membrane</keyword>
<feature type="transmembrane region" description="Helical" evidence="1">
    <location>
        <begin position="12"/>
        <end position="32"/>
    </location>
</feature>
<evidence type="ECO:0000313" key="2">
    <source>
        <dbReference type="EMBL" id="MDA0639596.1"/>
    </source>
</evidence>
<dbReference type="Proteomes" id="UP001212498">
    <property type="component" value="Unassembled WGS sequence"/>
</dbReference>
<evidence type="ECO:0000313" key="3">
    <source>
        <dbReference type="Proteomes" id="UP001212498"/>
    </source>
</evidence>
<evidence type="ECO:0008006" key="4">
    <source>
        <dbReference type="Google" id="ProtNLM"/>
    </source>
</evidence>
<keyword evidence="1" id="KW-0812">Transmembrane</keyword>
<dbReference type="RefSeq" id="WP_271275075.1">
    <property type="nucleotide sequence ID" value="NZ_BAABFD010000005.1"/>
</dbReference>
<sequence length="164" mass="17801">MGTRSIPGPRRALRALVMLIGLALVVPTMIVASTTSATATSTAIATAAWTPRVVPLYSGEPRMDLSFPEMREEFLDICETEQFNGYACITVGDGDGTHTGFPMFKCGWRKVYNFINAGAVVNNQYGGARVRLYNASQAEIASYGNGRHGIPNEILYATEWISVC</sequence>
<evidence type="ECO:0000256" key="1">
    <source>
        <dbReference type="SAM" id="Phobius"/>
    </source>
</evidence>
<gene>
    <name evidence="2" type="ORF">OUY24_03060</name>
</gene>
<reference evidence="2 3" key="1">
    <citation type="submission" date="2022-11" db="EMBL/GenBank/DDBJ databases">
        <title>Nonomuraea corallina sp. nov., a new species of the genus Nonomuraea isolated from sea side sediment in Thai sea.</title>
        <authorList>
            <person name="Ngamcharungchit C."/>
            <person name="Matsumoto A."/>
            <person name="Suriyachadkun C."/>
            <person name="Panbangred W."/>
            <person name="Inahashi Y."/>
            <person name="Intra B."/>
        </authorList>
    </citation>
    <scope>NUCLEOTIDE SEQUENCE [LARGE SCALE GENOMIC DNA]</scope>
    <source>
        <strain evidence="2 3">DSM 43553</strain>
    </source>
</reference>
<organism evidence="2 3">
    <name type="scientific">Nonomuraea ferruginea</name>
    <dbReference type="NCBI Taxonomy" id="46174"/>
    <lineage>
        <taxon>Bacteria</taxon>
        <taxon>Bacillati</taxon>
        <taxon>Actinomycetota</taxon>
        <taxon>Actinomycetes</taxon>
        <taxon>Streptosporangiales</taxon>
        <taxon>Streptosporangiaceae</taxon>
        <taxon>Nonomuraea</taxon>
    </lineage>
</organism>
<dbReference type="EMBL" id="JAPNUD010000005">
    <property type="protein sequence ID" value="MDA0639596.1"/>
    <property type="molecule type" value="Genomic_DNA"/>
</dbReference>
<protein>
    <recommendedName>
        <fullName evidence="4">Peptidase inhibitor family I36</fullName>
    </recommendedName>
</protein>
<keyword evidence="1" id="KW-1133">Transmembrane helix</keyword>
<comment type="caution">
    <text evidence="2">The sequence shown here is derived from an EMBL/GenBank/DDBJ whole genome shotgun (WGS) entry which is preliminary data.</text>
</comment>
<keyword evidence="3" id="KW-1185">Reference proteome</keyword>
<name>A0ABT4SRW9_9ACTN</name>